<organism evidence="1 2">
    <name type="scientific">Araneus ventricosus</name>
    <name type="common">Orbweaver spider</name>
    <name type="synonym">Epeira ventricosa</name>
    <dbReference type="NCBI Taxonomy" id="182803"/>
    <lineage>
        <taxon>Eukaryota</taxon>
        <taxon>Metazoa</taxon>
        <taxon>Ecdysozoa</taxon>
        <taxon>Arthropoda</taxon>
        <taxon>Chelicerata</taxon>
        <taxon>Arachnida</taxon>
        <taxon>Araneae</taxon>
        <taxon>Araneomorphae</taxon>
        <taxon>Entelegynae</taxon>
        <taxon>Araneoidea</taxon>
        <taxon>Araneidae</taxon>
        <taxon>Araneus</taxon>
    </lineage>
</organism>
<protein>
    <submittedName>
        <fullName evidence="1">Uncharacterized protein</fullName>
    </submittedName>
</protein>
<evidence type="ECO:0000313" key="2">
    <source>
        <dbReference type="Proteomes" id="UP000499080"/>
    </source>
</evidence>
<evidence type="ECO:0000313" key="1">
    <source>
        <dbReference type="EMBL" id="GBN93518.1"/>
    </source>
</evidence>
<sequence length="294" mass="33808">MELYANLCAFERGQRMELSKPFVLQRSQRWNCIQTTALAAWSTHGIVLNPCALAAWTTMELYAKLSALQLQRMELYKTITLQRGMYGTAYKTICPCSMVNVMELYTKLLPLQRGERMELYTNLCALAAWSTYGTVCKTICPCSFLNVWNCMQNYLPLQRVITYGIVCKTILLQRSQRMELLQNYLPFVAWSTSWNCIQTMCSCSVVNAWNCMQNYLPFAAWSTYGTVCKTICPCSVAQRMELYAKLSTLAAWSRRNCIKTICCPCSVVNVWNCVQNYLPLQRGQRMELCTNYLS</sequence>
<gene>
    <name evidence="1" type="ORF">AVEN_174513_1</name>
</gene>
<keyword evidence="2" id="KW-1185">Reference proteome</keyword>
<accession>A0A4Y2SYR2</accession>
<dbReference type="AlphaFoldDB" id="A0A4Y2SYR2"/>
<dbReference type="Proteomes" id="UP000499080">
    <property type="component" value="Unassembled WGS sequence"/>
</dbReference>
<dbReference type="EMBL" id="BGPR01024989">
    <property type="protein sequence ID" value="GBN93518.1"/>
    <property type="molecule type" value="Genomic_DNA"/>
</dbReference>
<reference evidence="1 2" key="1">
    <citation type="journal article" date="2019" name="Sci. Rep.">
        <title>Orb-weaving spider Araneus ventricosus genome elucidates the spidroin gene catalogue.</title>
        <authorList>
            <person name="Kono N."/>
            <person name="Nakamura H."/>
            <person name="Ohtoshi R."/>
            <person name="Moran D.A.P."/>
            <person name="Shinohara A."/>
            <person name="Yoshida Y."/>
            <person name="Fujiwara M."/>
            <person name="Mori M."/>
            <person name="Tomita M."/>
            <person name="Arakawa K."/>
        </authorList>
    </citation>
    <scope>NUCLEOTIDE SEQUENCE [LARGE SCALE GENOMIC DNA]</scope>
</reference>
<proteinExistence type="predicted"/>
<comment type="caution">
    <text evidence="1">The sequence shown here is derived from an EMBL/GenBank/DDBJ whole genome shotgun (WGS) entry which is preliminary data.</text>
</comment>
<name>A0A4Y2SYR2_ARAVE</name>